<dbReference type="Proteomes" id="UP000604730">
    <property type="component" value="Unassembled WGS sequence"/>
</dbReference>
<gene>
    <name evidence="3" type="ORF">JJN12_02215</name>
</gene>
<accession>A0ABS1IXH5</accession>
<dbReference type="SUPFAM" id="SSF55073">
    <property type="entry name" value="Nucleotide cyclase"/>
    <property type="match status" value="1"/>
</dbReference>
<dbReference type="NCBIfam" id="TIGR00254">
    <property type="entry name" value="GGDEF"/>
    <property type="match status" value="1"/>
</dbReference>
<feature type="transmembrane region" description="Helical" evidence="1">
    <location>
        <begin position="174"/>
        <end position="192"/>
    </location>
</feature>
<reference evidence="3 4" key="1">
    <citation type="submission" date="2021-01" db="EMBL/GenBank/DDBJ databases">
        <title>Isolation and description of Catonella massiliensis sp. nov., a novel Catonella species, isolated from a stable periodontitis subject.</title>
        <authorList>
            <person name="Antezack A."/>
            <person name="Boxberger M."/>
            <person name="La Scola B."/>
            <person name="Monnet-Corti V."/>
        </authorList>
    </citation>
    <scope>NUCLEOTIDE SEQUENCE [LARGE SCALE GENOMIC DNA]</scope>
    <source>
        <strain evidence="3 4">Marseille-Q4567</strain>
    </source>
</reference>
<evidence type="ECO:0000259" key="2">
    <source>
        <dbReference type="PROSITE" id="PS50887"/>
    </source>
</evidence>
<dbReference type="InterPro" id="IPR043128">
    <property type="entry name" value="Rev_trsase/Diguanyl_cyclase"/>
</dbReference>
<dbReference type="Gene3D" id="3.30.70.270">
    <property type="match status" value="1"/>
</dbReference>
<feature type="transmembrane region" description="Helical" evidence="1">
    <location>
        <begin position="109"/>
        <end position="133"/>
    </location>
</feature>
<dbReference type="InterPro" id="IPR050469">
    <property type="entry name" value="Diguanylate_Cyclase"/>
</dbReference>
<comment type="caution">
    <text evidence="3">The sequence shown here is derived from an EMBL/GenBank/DDBJ whole genome shotgun (WGS) entry which is preliminary data.</text>
</comment>
<dbReference type="CDD" id="cd01949">
    <property type="entry name" value="GGDEF"/>
    <property type="match status" value="1"/>
</dbReference>
<dbReference type="InterPro" id="IPR029787">
    <property type="entry name" value="Nucleotide_cyclase"/>
</dbReference>
<feature type="transmembrane region" description="Helical" evidence="1">
    <location>
        <begin position="145"/>
        <end position="162"/>
    </location>
</feature>
<feature type="transmembrane region" description="Helical" evidence="1">
    <location>
        <begin position="6"/>
        <end position="28"/>
    </location>
</feature>
<protein>
    <submittedName>
        <fullName evidence="3">GGDEF domain-containing protein</fullName>
    </submittedName>
</protein>
<evidence type="ECO:0000313" key="3">
    <source>
        <dbReference type="EMBL" id="MBK5896601.1"/>
    </source>
</evidence>
<proteinExistence type="predicted"/>
<keyword evidence="1" id="KW-0472">Membrane</keyword>
<feature type="domain" description="GGDEF" evidence="2">
    <location>
        <begin position="242"/>
        <end position="375"/>
    </location>
</feature>
<dbReference type="PROSITE" id="PS50887">
    <property type="entry name" value="GGDEF"/>
    <property type="match status" value="1"/>
</dbReference>
<name>A0ABS1IXH5_9FIRM</name>
<dbReference type="InterPro" id="IPR000160">
    <property type="entry name" value="GGDEF_dom"/>
</dbReference>
<evidence type="ECO:0000256" key="1">
    <source>
        <dbReference type="SAM" id="Phobius"/>
    </source>
</evidence>
<dbReference type="RefSeq" id="WP_208428163.1">
    <property type="nucleotide sequence ID" value="NZ_JAEPRJ010000001.1"/>
</dbReference>
<keyword evidence="4" id="KW-1185">Reference proteome</keyword>
<feature type="transmembrane region" description="Helical" evidence="1">
    <location>
        <begin position="40"/>
        <end position="58"/>
    </location>
</feature>
<dbReference type="Pfam" id="PF00990">
    <property type="entry name" value="GGDEF"/>
    <property type="match status" value="1"/>
</dbReference>
<evidence type="ECO:0000313" key="4">
    <source>
        <dbReference type="Proteomes" id="UP000604730"/>
    </source>
</evidence>
<feature type="transmembrane region" description="Helical" evidence="1">
    <location>
        <begin position="78"/>
        <end position="97"/>
    </location>
</feature>
<dbReference type="PANTHER" id="PTHR45138">
    <property type="entry name" value="REGULATORY COMPONENTS OF SENSORY TRANSDUCTION SYSTEM"/>
    <property type="match status" value="1"/>
</dbReference>
<keyword evidence="1" id="KW-1133">Transmembrane helix</keyword>
<dbReference type="SMART" id="SM00267">
    <property type="entry name" value="GGDEF"/>
    <property type="match status" value="1"/>
</dbReference>
<dbReference type="PANTHER" id="PTHR45138:SF23">
    <property type="entry name" value="SIGNALING PROTEIN"/>
    <property type="match status" value="1"/>
</dbReference>
<sequence>MGLTHIYVASAVGIALVISIMSCNQSILKSDKVDYNMLRYMLMIVGVSCFFDAVVFTADGRPGALCRIANMVGNTVAYMATISLCLLWDIFVIFHLYGNTSRARKWSGIISIPAIILFISALINLFYPIVFIIDENNVYKRTPFSYVYVLISFCYILYSAYIHTTFKNKKHVRFFPIWVFLFPVFIGFIAQILFYGLATGWVGAAIGLSSAFMSIQKESAFIDSLTGLLNRAYLFSSRLYESMHGGMMLDINRFKSINDTFGHDTGDIALKEVANILSEATSERGVAIRYAGDEFLIFVAEADNAVLLEIKDKIIQELSKLNRQHDRKYQLSLSFGIGLYDPSSESFDEFVKKLDTNMYYDKEQYYRSHERLSRRKSERTETNVFI</sequence>
<dbReference type="EMBL" id="JAEPRJ010000001">
    <property type="protein sequence ID" value="MBK5896601.1"/>
    <property type="molecule type" value="Genomic_DNA"/>
</dbReference>
<organism evidence="3 4">
    <name type="scientific">Catonella massiliensis</name>
    <dbReference type="NCBI Taxonomy" id="2799636"/>
    <lineage>
        <taxon>Bacteria</taxon>
        <taxon>Bacillati</taxon>
        <taxon>Bacillota</taxon>
        <taxon>Clostridia</taxon>
        <taxon>Lachnospirales</taxon>
        <taxon>Lachnospiraceae</taxon>
        <taxon>Catonella</taxon>
    </lineage>
</organism>
<keyword evidence="1" id="KW-0812">Transmembrane</keyword>